<evidence type="ECO:0000256" key="3">
    <source>
        <dbReference type="PROSITE-ProRule" id="PRU10007"/>
    </source>
</evidence>
<sequence length="1506" mass="161684">MAGGEVSIKYTQLFINNEFVDSESGKKFTSINPADETVVAEVAEARMADVDKAVAAAKKAFARGSAWRSLQPAQRSALLNKLADLVERHVQEIASIMTLENGKPFAHAMGETQIAADTFRYYAGWSDKIQGQTIPTDDGTLVMTRKEPVGVVGQITSWNFPVLLYAIKLGPALAAGCPVVLKPAEQTPLCNLYLAALTKEAGFPPGVVNVIPGFGPTAGAALAEHPDVAKISFTGSVEVGKLIMKASGNSNLAASAKIEIKYTQLFINNEFIDSESGKKFPVINPATEEEIAQVSEGLELADLMERDAQQIGHIQTLENGKPFAHSAGETHMAAGVLRYYAGWCDKIHGQTIPTDDGSLVMTRKEPMGVAGQITPWNYPVMLFALKLGPALATGCTLVLKPAEQTPLCNLYVAALTKEAGFPPGVVNVVPGFGPTAGAALAEHPDVAKVAFTGSVAVGKSIMKASGSSNLKRVTLELGGKSPLIIFDDVDVDEAVKLAHDAIFNFSGQICIAAARTYVHSKIYDEFVEKSKELAVKRILGDPFDPKTEQGPQVEKDMFEKVMGYIKTGDVEGATLVAGGKRHGNCGYFIQPTIFANVTDEMTIAKEEIFGPVQAILKFDKMEEVIERANKTTYGLGAGVLTKDINKALKFAQEIESGTVWVNQYASLMPQTPFGGFKHGAESLDYYLETKTISIKLASYTKLFINNEFVDSVNGRRFASINPVDETVVAKVTEGDKADVDKAVAAAKKAFARGSEWRGLQPAQRSTLLNKLADLVERHVQEIASIMTLENGKPFAHAVGETQMAADTFRYYAGWCDKIQGQTIPIDDGTLVMTRKEPVGVVGQITSWNFPVLLYAIKLGPALAAGCPVVLKPAEQTPLCNLYLAALTKEAGFPPGVVNVIPGFGPTAGAALAEHPDVAKISFTGSVEVGKLIMKASGNSNLKRVTLELGGKSPLVIFDDVNVDEAVKIAHEAIFANSVQVCIAASRTYVHSKIYDEFVEKSKDLALKRKVGNPFVPATEQGPQVEKEIFDRALKFIEIGKKEGAKLVTGGERPTVFVNVTDNMTIAKDEIFGPVQSILKFDTLEEVIERANQTTYGLAAGVLTNDITKAIKFAQAIESGSVWVNHYADTTLQAPFGGYKQSGIGRESGPEALDNYLETKTISIKLASSSVGDIQASAATLRYYAGWCDKIHGNTIPSDGGKFTVTRKEPIGVVGQIIPWNYPILMLAWKWGPALAAGCTIVLKPAEQTPLTALYIGSLVKEAGFPAGVINIIPGYGPTAGAAISEHLDIRKVAFTGSTEVGHIIMAAAAKSNLKHVSLELGGKSPVVIFDDVDIRQAAQIAYNALFDNHGQSCCAGSRTFVHSKIYDQFVKVAKELAMTRKVGDPFNPQTVQGPQIDQEMFDKVLGLIKSGKDEGAVCECGGEREGNVGFFIKPTVFSNVKDGMRIAKEEIFGPVQSILKINCYDAITPQTPFGGYKKSGIGRELGEDGLEGYLETKTISIRVPEI</sequence>
<organism evidence="6 7">
    <name type="scientific">Cotesia congregata</name>
    <name type="common">Parasitoid wasp</name>
    <name type="synonym">Apanteles congregatus</name>
    <dbReference type="NCBI Taxonomy" id="51543"/>
    <lineage>
        <taxon>Eukaryota</taxon>
        <taxon>Metazoa</taxon>
        <taxon>Ecdysozoa</taxon>
        <taxon>Arthropoda</taxon>
        <taxon>Hexapoda</taxon>
        <taxon>Insecta</taxon>
        <taxon>Pterygota</taxon>
        <taxon>Neoptera</taxon>
        <taxon>Endopterygota</taxon>
        <taxon>Hymenoptera</taxon>
        <taxon>Apocrita</taxon>
        <taxon>Ichneumonoidea</taxon>
        <taxon>Braconidae</taxon>
        <taxon>Microgastrinae</taxon>
        <taxon>Cotesia</taxon>
    </lineage>
</organism>
<evidence type="ECO:0000313" key="7">
    <source>
        <dbReference type="Proteomes" id="UP000786811"/>
    </source>
</evidence>
<feature type="domain" description="Aldehyde dehydrogenase" evidence="5">
    <location>
        <begin position="19"/>
        <end position="249"/>
    </location>
</feature>
<feature type="active site" evidence="3">
    <location>
        <position position="1319"/>
    </location>
</feature>
<feature type="active site" evidence="3">
    <location>
        <position position="476"/>
    </location>
</feature>
<feature type="domain" description="Aldehyde dehydrogenase" evidence="5">
    <location>
        <begin position="709"/>
        <end position="1161"/>
    </location>
</feature>
<dbReference type="InterPro" id="IPR029510">
    <property type="entry name" value="Ald_DH_CS_GLU"/>
</dbReference>
<evidence type="ECO:0000256" key="2">
    <source>
        <dbReference type="ARBA" id="ARBA00023002"/>
    </source>
</evidence>
<feature type="domain" description="Aldehyde dehydrogenase" evidence="5">
    <location>
        <begin position="1167"/>
        <end position="1462"/>
    </location>
</feature>
<dbReference type="FunFam" id="3.40.605.10:FF:000050">
    <property type="entry name" value="Aldehyde dehydrogenase, mitochondrial"/>
    <property type="match status" value="4"/>
</dbReference>
<evidence type="ECO:0000259" key="5">
    <source>
        <dbReference type="Pfam" id="PF00171"/>
    </source>
</evidence>
<keyword evidence="2 4" id="KW-0560">Oxidoreductase</keyword>
<dbReference type="InterPro" id="IPR016162">
    <property type="entry name" value="Ald_DH_N"/>
</dbReference>
<dbReference type="SUPFAM" id="SSF53720">
    <property type="entry name" value="ALDH-like"/>
    <property type="match status" value="4"/>
</dbReference>
<comment type="caution">
    <text evidence="6">The sequence shown here is derived from an EMBL/GenBank/DDBJ whole genome shotgun (WGS) entry which is preliminary data.</text>
</comment>
<proteinExistence type="inferred from homology"/>
<dbReference type="Gene3D" id="3.40.605.10">
    <property type="entry name" value="Aldehyde Dehydrogenase, Chain A, domain 1"/>
    <property type="match status" value="6"/>
</dbReference>
<evidence type="ECO:0000313" key="6">
    <source>
        <dbReference type="EMBL" id="CAG5102466.1"/>
    </source>
</evidence>
<dbReference type="FunFam" id="3.40.605.10:FF:000026">
    <property type="entry name" value="Aldehyde dehydrogenase, putative"/>
    <property type="match status" value="2"/>
</dbReference>
<feature type="active site" evidence="3">
    <location>
        <position position="947"/>
    </location>
</feature>
<dbReference type="InterPro" id="IPR016161">
    <property type="entry name" value="Ald_DH/histidinol_DH"/>
</dbReference>
<dbReference type="Pfam" id="PF00171">
    <property type="entry name" value="Aldedh"/>
    <property type="match status" value="4"/>
</dbReference>
<dbReference type="InterPro" id="IPR016163">
    <property type="entry name" value="Ald_DH_C"/>
</dbReference>
<dbReference type="PROSITE" id="PS00687">
    <property type="entry name" value="ALDEHYDE_DEHYDR_GLU"/>
    <property type="match status" value="3"/>
</dbReference>
<reference evidence="6" key="1">
    <citation type="submission" date="2021-04" db="EMBL/GenBank/DDBJ databases">
        <authorList>
            <person name="Chebbi M.A.C M."/>
        </authorList>
    </citation>
    <scope>NUCLEOTIDE SEQUENCE</scope>
</reference>
<dbReference type="InterPro" id="IPR015590">
    <property type="entry name" value="Aldehyde_DH_dom"/>
</dbReference>
<comment type="similarity">
    <text evidence="1 4">Belongs to the aldehyde dehydrogenase family.</text>
</comment>
<dbReference type="OrthoDB" id="310895at2759"/>
<evidence type="ECO:0000256" key="4">
    <source>
        <dbReference type="RuleBase" id="RU003345"/>
    </source>
</evidence>
<dbReference type="EMBL" id="CAJNRD030001123">
    <property type="protein sequence ID" value="CAG5102466.1"/>
    <property type="molecule type" value="Genomic_DNA"/>
</dbReference>
<dbReference type="InterPro" id="IPR016160">
    <property type="entry name" value="Ald_DH_CS_CYS"/>
</dbReference>
<keyword evidence="7" id="KW-1185">Reference proteome</keyword>
<dbReference type="PROSITE" id="PS00070">
    <property type="entry name" value="ALDEHYDE_DEHYDR_CYS"/>
    <property type="match status" value="2"/>
</dbReference>
<protein>
    <submittedName>
        <fullName evidence="6">Similar to Aldh1a3: Aldehyde dehydrogenase family 1 member A3 (Mus musculus)</fullName>
    </submittedName>
</protein>
<accession>A0A8J2HQ58</accession>
<dbReference type="Proteomes" id="UP000786811">
    <property type="component" value="Unassembled WGS sequence"/>
</dbReference>
<dbReference type="PANTHER" id="PTHR11699">
    <property type="entry name" value="ALDEHYDE DEHYDROGENASE-RELATED"/>
    <property type="match status" value="1"/>
</dbReference>
<name>A0A8J2HQ58_COTCN</name>
<feature type="domain" description="Aldehyde dehydrogenase" evidence="5">
    <location>
        <begin position="299"/>
        <end position="690"/>
    </location>
</feature>
<dbReference type="GO" id="GO:0016620">
    <property type="term" value="F:oxidoreductase activity, acting on the aldehyde or oxo group of donors, NAD or NADP as acceptor"/>
    <property type="evidence" value="ECO:0007669"/>
    <property type="project" value="InterPro"/>
</dbReference>
<dbReference type="FunFam" id="3.40.309.10:FF:000001">
    <property type="entry name" value="Mitochondrial aldehyde dehydrogenase 2"/>
    <property type="match status" value="3"/>
</dbReference>
<evidence type="ECO:0000256" key="1">
    <source>
        <dbReference type="ARBA" id="ARBA00009986"/>
    </source>
</evidence>
<dbReference type="Gene3D" id="3.40.309.10">
    <property type="entry name" value="Aldehyde Dehydrogenase, Chain A, domain 2"/>
    <property type="match status" value="3"/>
</dbReference>
<gene>
    <name evidence="6" type="ORF">HICCMSTLAB_LOCUS11029</name>
</gene>